<evidence type="ECO:0000256" key="6">
    <source>
        <dbReference type="ARBA" id="ARBA00022840"/>
    </source>
</evidence>
<evidence type="ECO:0000256" key="10">
    <source>
        <dbReference type="ARBA" id="ARBA00048977"/>
    </source>
</evidence>
<dbReference type="GO" id="GO:0005524">
    <property type="term" value="F:ATP binding"/>
    <property type="evidence" value="ECO:0007669"/>
    <property type="project" value="UniProtKB-KW"/>
</dbReference>
<keyword evidence="3" id="KW-0808">Transferase</keyword>
<keyword evidence="6" id="KW-0067">ATP-binding</keyword>
<comment type="catalytic activity">
    <reaction evidence="9">
        <text>L-threonyl-[protein] + ATP = O-phospho-L-threonyl-[protein] + ADP + H(+)</text>
        <dbReference type="Rhea" id="RHEA:46608"/>
        <dbReference type="Rhea" id="RHEA-COMP:11060"/>
        <dbReference type="Rhea" id="RHEA-COMP:11605"/>
        <dbReference type="ChEBI" id="CHEBI:15378"/>
        <dbReference type="ChEBI" id="CHEBI:30013"/>
        <dbReference type="ChEBI" id="CHEBI:30616"/>
        <dbReference type="ChEBI" id="CHEBI:61977"/>
        <dbReference type="ChEBI" id="CHEBI:456216"/>
        <dbReference type="EC" id="2.7.11.1"/>
    </reaction>
    <physiologicalReaction direction="left-to-right" evidence="9">
        <dbReference type="Rhea" id="RHEA:46609"/>
    </physiologicalReaction>
</comment>
<evidence type="ECO:0000256" key="4">
    <source>
        <dbReference type="ARBA" id="ARBA00022741"/>
    </source>
</evidence>
<gene>
    <name evidence="12" type="ORF">IZO911_LOCUS43686</name>
    <name evidence="13" type="ORF">JYZ213_LOCUS43482</name>
    <name evidence="14" type="ORF">KXQ929_LOCUS1238</name>
    <name evidence="15" type="ORF">OXD698_LOCUS34955</name>
</gene>
<proteinExistence type="inferred from homology"/>
<comment type="caution">
    <text evidence="15">The sequence shown here is derived from an EMBL/GenBank/DDBJ whole genome shotgun (WGS) entry which is preliminary data.</text>
</comment>
<comment type="catalytic activity">
    <reaction evidence="10">
        <text>L-seryl-[protein] + ATP = O-phospho-L-seryl-[protein] + ADP + H(+)</text>
        <dbReference type="Rhea" id="RHEA:17989"/>
        <dbReference type="Rhea" id="RHEA-COMP:9863"/>
        <dbReference type="Rhea" id="RHEA-COMP:11604"/>
        <dbReference type="ChEBI" id="CHEBI:15378"/>
        <dbReference type="ChEBI" id="CHEBI:29999"/>
        <dbReference type="ChEBI" id="CHEBI:30616"/>
        <dbReference type="ChEBI" id="CHEBI:83421"/>
        <dbReference type="ChEBI" id="CHEBI:456216"/>
        <dbReference type="EC" id="2.7.11.1"/>
    </reaction>
    <physiologicalReaction direction="left-to-right" evidence="10">
        <dbReference type="Rhea" id="RHEA:17990"/>
    </physiologicalReaction>
</comment>
<reference evidence="15" key="1">
    <citation type="submission" date="2021-02" db="EMBL/GenBank/DDBJ databases">
        <authorList>
            <person name="Nowell W R."/>
        </authorList>
    </citation>
    <scope>NUCLEOTIDE SEQUENCE</scope>
</reference>
<evidence type="ECO:0000256" key="5">
    <source>
        <dbReference type="ARBA" id="ARBA00022777"/>
    </source>
</evidence>
<dbReference type="EMBL" id="CAJNOG010002343">
    <property type="protein sequence ID" value="CAF1501047.1"/>
    <property type="molecule type" value="Genomic_DNA"/>
</dbReference>
<evidence type="ECO:0000256" key="7">
    <source>
        <dbReference type="ARBA" id="ARBA00023193"/>
    </source>
</evidence>
<protein>
    <recommendedName>
        <fullName evidence="1">non-specific serine/threonine protein kinase</fullName>
        <ecNumber evidence="1">2.7.11.1</ecNumber>
    </recommendedName>
</protein>
<feature type="domain" description="Protein kinase" evidence="11">
    <location>
        <begin position="1"/>
        <end position="184"/>
    </location>
</feature>
<evidence type="ECO:0000313" key="12">
    <source>
        <dbReference type="EMBL" id="CAF1475227.1"/>
    </source>
</evidence>
<name>A0A819UC52_9BILA</name>
<dbReference type="Gene3D" id="1.10.510.10">
    <property type="entry name" value="Transferase(Phosphotransferase) domain 1"/>
    <property type="match status" value="1"/>
</dbReference>
<evidence type="ECO:0000256" key="3">
    <source>
        <dbReference type="ARBA" id="ARBA00022679"/>
    </source>
</evidence>
<dbReference type="EC" id="2.7.11.1" evidence="1"/>
<dbReference type="PANTHER" id="PTHR11042">
    <property type="entry name" value="EUKARYOTIC TRANSLATION INITIATION FACTOR 2-ALPHA KINASE EIF2-ALPHA KINASE -RELATED"/>
    <property type="match status" value="1"/>
</dbReference>
<dbReference type="InterPro" id="IPR008271">
    <property type="entry name" value="Ser/Thr_kinase_AS"/>
</dbReference>
<keyword evidence="5" id="KW-0418">Kinase</keyword>
<evidence type="ECO:0000256" key="1">
    <source>
        <dbReference type="ARBA" id="ARBA00012513"/>
    </source>
</evidence>
<dbReference type="Proteomes" id="UP000663845">
    <property type="component" value="Unassembled WGS sequence"/>
</dbReference>
<dbReference type="EMBL" id="CAJNOE010002255">
    <property type="protein sequence ID" value="CAF1475227.1"/>
    <property type="molecule type" value="Genomic_DNA"/>
</dbReference>
<dbReference type="GO" id="GO:0005634">
    <property type="term" value="C:nucleus"/>
    <property type="evidence" value="ECO:0007669"/>
    <property type="project" value="TreeGrafter"/>
</dbReference>
<dbReference type="Proteomes" id="UP000663844">
    <property type="component" value="Unassembled WGS sequence"/>
</dbReference>
<dbReference type="EMBL" id="CAJOAZ010005224">
    <property type="protein sequence ID" value="CAF4092225.1"/>
    <property type="molecule type" value="Genomic_DNA"/>
</dbReference>
<dbReference type="InterPro" id="IPR050339">
    <property type="entry name" value="CC_SR_Kinase"/>
</dbReference>
<comment type="similarity">
    <text evidence="8">Belongs to the protein kinase superfamily. Ser/Thr protein kinase family. GCN2 subfamily.</text>
</comment>
<keyword evidence="4" id="KW-0547">Nucleotide-binding</keyword>
<dbReference type="SUPFAM" id="SSF56112">
    <property type="entry name" value="Protein kinase-like (PK-like)"/>
    <property type="match status" value="1"/>
</dbReference>
<dbReference type="PROSITE" id="PS00108">
    <property type="entry name" value="PROTEIN_KINASE_ST"/>
    <property type="match status" value="1"/>
</dbReference>
<evidence type="ECO:0000313" key="13">
    <source>
        <dbReference type="EMBL" id="CAF1501047.1"/>
    </source>
</evidence>
<accession>A0A819UC52</accession>
<dbReference type="GO" id="GO:0017148">
    <property type="term" value="P:negative regulation of translation"/>
    <property type="evidence" value="ECO:0007669"/>
    <property type="project" value="UniProtKB-KW"/>
</dbReference>
<sequence>MELCKPKTLAHRLLPEYRMKIGITRIEAFRIFSQIVQGIIYLHGKKIIHRDLKPANIFFSLDNMDTVKIGDFGIAKHEVTEESDDDTSTTTTYTKGTIPYMAPEQKSSNNEYPLTRKVDIYAMGIILCELLYPCETRSQRSKVLQDMRLERPIFPKDADDVLEYKTKEVGDIIYDHLQTTKTTL</sequence>
<evidence type="ECO:0000256" key="2">
    <source>
        <dbReference type="ARBA" id="ARBA00022527"/>
    </source>
</evidence>
<dbReference type="PROSITE" id="PS50011">
    <property type="entry name" value="PROTEIN_KINASE_DOM"/>
    <property type="match status" value="1"/>
</dbReference>
<evidence type="ECO:0000259" key="11">
    <source>
        <dbReference type="PROSITE" id="PS50011"/>
    </source>
</evidence>
<keyword evidence="7" id="KW-0652">Protein synthesis inhibitor</keyword>
<evidence type="ECO:0000256" key="9">
    <source>
        <dbReference type="ARBA" id="ARBA00048659"/>
    </source>
</evidence>
<dbReference type="AlphaFoldDB" id="A0A819UC52"/>
<dbReference type="Pfam" id="PF00069">
    <property type="entry name" value="Pkinase"/>
    <property type="match status" value="1"/>
</dbReference>
<evidence type="ECO:0000313" key="15">
    <source>
        <dbReference type="EMBL" id="CAF4092225.1"/>
    </source>
</evidence>
<keyword evidence="2" id="KW-0723">Serine/threonine-protein kinase</keyword>
<evidence type="ECO:0000313" key="14">
    <source>
        <dbReference type="EMBL" id="CAF3522481.1"/>
    </source>
</evidence>
<evidence type="ECO:0000256" key="8">
    <source>
        <dbReference type="ARBA" id="ARBA00037982"/>
    </source>
</evidence>
<dbReference type="InterPro" id="IPR011009">
    <property type="entry name" value="Kinase-like_dom_sf"/>
</dbReference>
<evidence type="ECO:0000313" key="16">
    <source>
        <dbReference type="Proteomes" id="UP000663844"/>
    </source>
</evidence>
<dbReference type="GO" id="GO:0005737">
    <property type="term" value="C:cytoplasm"/>
    <property type="evidence" value="ECO:0007669"/>
    <property type="project" value="TreeGrafter"/>
</dbReference>
<dbReference type="GO" id="GO:0004694">
    <property type="term" value="F:eukaryotic translation initiation factor 2alpha kinase activity"/>
    <property type="evidence" value="ECO:0007669"/>
    <property type="project" value="TreeGrafter"/>
</dbReference>
<dbReference type="SMART" id="SM00220">
    <property type="entry name" value="S_TKc"/>
    <property type="match status" value="1"/>
</dbReference>
<dbReference type="EMBL" id="CAJOBB010000033">
    <property type="protein sequence ID" value="CAF3522481.1"/>
    <property type="molecule type" value="Genomic_DNA"/>
</dbReference>
<dbReference type="Proteomes" id="UP000663860">
    <property type="component" value="Unassembled WGS sequence"/>
</dbReference>
<dbReference type="PANTHER" id="PTHR11042:SF160">
    <property type="entry name" value="EUKARYOTIC TRANSLATION INITIATION FACTOR 2-ALPHA KINASE 1"/>
    <property type="match status" value="1"/>
</dbReference>
<organism evidence="15 16">
    <name type="scientific">Adineta steineri</name>
    <dbReference type="NCBI Taxonomy" id="433720"/>
    <lineage>
        <taxon>Eukaryota</taxon>
        <taxon>Metazoa</taxon>
        <taxon>Spiralia</taxon>
        <taxon>Gnathifera</taxon>
        <taxon>Rotifera</taxon>
        <taxon>Eurotatoria</taxon>
        <taxon>Bdelloidea</taxon>
        <taxon>Adinetida</taxon>
        <taxon>Adinetidae</taxon>
        <taxon>Adineta</taxon>
    </lineage>
</organism>
<dbReference type="InterPro" id="IPR000719">
    <property type="entry name" value="Prot_kinase_dom"/>
</dbReference>
<dbReference type="Proteomes" id="UP000663868">
    <property type="component" value="Unassembled WGS sequence"/>
</dbReference>